<dbReference type="OrthoDB" id="2988699at2"/>
<protein>
    <submittedName>
        <fullName evidence="1">Purine or other phosphorylase family 1</fullName>
    </submittedName>
</protein>
<sequence>MTAIHTKKTAETAIDVLLICAMKDEYDQVLKVTDGLATGWNEHALDNGWMVADACFTTSSGTTLSIRATHASYMGREQAQATASKLIHEQPARCIAMSGICAGRRDKVALGDVIFAERLWSYDAGKLTVEEGQQRFQGDQLQYRPSQVWVQRMQHVPVPAPNTSWLSLRPALPLELQEDWVLLRILAGEEPCQHADFNTACPNWSDVLPRLWLRQWLEKPLTLTVTGRQHAEQLNLLYPGGLPAPADFWIHVAPMATGAAVSEDAGIFPRLAESMRKVLGIEMEASALGALGEMHGIPVLVAKGVSDYGDAFKDDRYRKFAARAAAECLLTLLRKSADLLPGCADTIETSPATFENTSTETIDLNLPRDLIAVLAEEYPDVRDARALWQRAGGKASEVENMPRPFDLWQRLWQRSRQGALARPEMIVQAALDDLPDNAVLLRYLTLLKK</sequence>
<dbReference type="RefSeq" id="WP_006889291.1">
    <property type="nucleotide sequence ID" value="NZ_JH109152.1"/>
</dbReference>
<dbReference type="eggNOG" id="COG0775">
    <property type="taxonomic scope" value="Bacteria"/>
</dbReference>
<evidence type="ECO:0000313" key="1">
    <source>
        <dbReference type="EMBL" id="EGW21308.1"/>
    </source>
</evidence>
<gene>
    <name evidence="1" type="ORF">Mettu_0066</name>
</gene>
<dbReference type="AlphaFoldDB" id="G3IT24"/>
<proteinExistence type="predicted"/>
<dbReference type="EMBL" id="JH109152">
    <property type="protein sequence ID" value="EGW21308.1"/>
    <property type="molecule type" value="Genomic_DNA"/>
</dbReference>
<reference evidence="1 2" key="1">
    <citation type="submission" date="2011-06" db="EMBL/GenBank/DDBJ databases">
        <title>Genomic sequence of Methylobacter tundripaludum SV96.</title>
        <authorList>
            <consortium name="US DOE Joint Genome Institute"/>
            <person name="Lucas S."/>
            <person name="Han J."/>
            <person name="Lapidus A."/>
            <person name="Cheng J.-F."/>
            <person name="Goodwin L."/>
            <person name="Pitluck S."/>
            <person name="Held B."/>
            <person name="Detter J.C."/>
            <person name="Han C."/>
            <person name="Tapia R."/>
            <person name="Land M."/>
            <person name="Hauser L."/>
            <person name="Kyrpides N."/>
            <person name="Ivanova N."/>
            <person name="Ovchinnikova G."/>
            <person name="Pagani I."/>
            <person name="Klotz M.G."/>
            <person name="Dispirito A.A."/>
            <person name="Murrell J.C."/>
            <person name="Dunfield P."/>
            <person name="Kalyuzhnaya M.G."/>
            <person name="Svenning M."/>
            <person name="Trotsenko Y.A."/>
            <person name="Stein L.Y."/>
            <person name="Woyke T."/>
        </authorList>
    </citation>
    <scope>NUCLEOTIDE SEQUENCE [LARGE SCALE GENOMIC DNA]</scope>
    <source>
        <strain evidence="2">ATCC BAA-1195 / DSM 17260 / SV96</strain>
    </source>
</reference>
<dbReference type="GO" id="GO:0008930">
    <property type="term" value="F:methylthioadenosine nucleosidase activity"/>
    <property type="evidence" value="ECO:0007669"/>
    <property type="project" value="TreeGrafter"/>
</dbReference>
<dbReference type="Proteomes" id="UP000004664">
    <property type="component" value="Unassembled WGS sequence"/>
</dbReference>
<accession>G3IT24</accession>
<dbReference type="HOGENOM" id="CLU_648349_0_0_6"/>
<dbReference type="GO" id="GO:0005829">
    <property type="term" value="C:cytosol"/>
    <property type="evidence" value="ECO:0007669"/>
    <property type="project" value="TreeGrafter"/>
</dbReference>
<dbReference type="GO" id="GO:0008782">
    <property type="term" value="F:adenosylhomocysteine nucleosidase activity"/>
    <property type="evidence" value="ECO:0007669"/>
    <property type="project" value="TreeGrafter"/>
</dbReference>
<name>G3IT24_METTV</name>
<keyword evidence="2" id="KW-1185">Reference proteome</keyword>
<dbReference type="STRING" id="697282.Mettu_0066"/>
<evidence type="ECO:0000313" key="2">
    <source>
        <dbReference type="Proteomes" id="UP000004664"/>
    </source>
</evidence>
<dbReference type="SUPFAM" id="SSF53167">
    <property type="entry name" value="Purine and uridine phosphorylases"/>
    <property type="match status" value="1"/>
</dbReference>
<dbReference type="PANTHER" id="PTHR46832:SF1">
    <property type="entry name" value="5'-METHYLTHIOADENOSINE_S-ADENOSYLHOMOCYSTEINE NUCLEOSIDASE"/>
    <property type="match status" value="1"/>
</dbReference>
<dbReference type="GO" id="GO:0009116">
    <property type="term" value="P:nucleoside metabolic process"/>
    <property type="evidence" value="ECO:0007669"/>
    <property type="project" value="InterPro"/>
</dbReference>
<dbReference type="GO" id="GO:0019284">
    <property type="term" value="P:L-methionine salvage from S-adenosylmethionine"/>
    <property type="evidence" value="ECO:0007669"/>
    <property type="project" value="TreeGrafter"/>
</dbReference>
<dbReference type="InterPro" id="IPR035994">
    <property type="entry name" value="Nucleoside_phosphorylase_sf"/>
</dbReference>
<organism evidence="1 2">
    <name type="scientific">Methylobacter tundripaludum (strain ATCC BAA-1195 / DSM 17260 / SV96)</name>
    <dbReference type="NCBI Taxonomy" id="697282"/>
    <lineage>
        <taxon>Bacteria</taxon>
        <taxon>Pseudomonadati</taxon>
        <taxon>Pseudomonadota</taxon>
        <taxon>Gammaproteobacteria</taxon>
        <taxon>Methylococcales</taxon>
        <taxon>Methylococcaceae</taxon>
        <taxon>Methylobacter</taxon>
    </lineage>
</organism>
<dbReference type="PANTHER" id="PTHR46832">
    <property type="entry name" value="5'-METHYLTHIOADENOSINE/S-ADENOSYLHOMOCYSTEINE NUCLEOSIDASE"/>
    <property type="match status" value="1"/>
</dbReference>
<dbReference type="Gene3D" id="3.40.50.1580">
    <property type="entry name" value="Nucleoside phosphorylase domain"/>
    <property type="match status" value="1"/>
</dbReference>